<reference evidence="3 4" key="1">
    <citation type="submission" date="2016-03" db="EMBL/GenBank/DDBJ databases">
        <title>The draft genome sequence of Fonsecaea nubica causative agent of cutaneous subcutaneous infection in human host.</title>
        <authorList>
            <person name="Costa F."/>
            <person name="Sybren D.H."/>
            <person name="Raittz R.T."/>
            <person name="Weiss V.A."/>
            <person name="Leao A.C."/>
            <person name="Gomes R."/>
            <person name="De Souza E.M."/>
            <person name="Pedrosa F.O."/>
            <person name="Steffens M.B."/>
            <person name="Bombassaro A."/>
            <person name="Tadra-Sfeir M.Z."/>
            <person name="Moreno L.F."/>
            <person name="Najafzadeh M.J."/>
            <person name="Felipe M.S."/>
            <person name="Teixeira M."/>
            <person name="Sun J."/>
            <person name="Xi L."/>
            <person name="Castro M.A."/>
            <person name="Vicente V.A."/>
        </authorList>
    </citation>
    <scope>NUCLEOTIDE SEQUENCE [LARGE SCALE GENOMIC DNA]</scope>
    <source>
        <strain evidence="3 4">CBS 269.64</strain>
    </source>
</reference>
<feature type="compositionally biased region" description="Acidic residues" evidence="2">
    <location>
        <begin position="560"/>
        <end position="569"/>
    </location>
</feature>
<evidence type="ECO:0000313" key="4">
    <source>
        <dbReference type="Proteomes" id="UP000185904"/>
    </source>
</evidence>
<keyword evidence="4" id="KW-1185">Reference proteome</keyword>
<feature type="compositionally biased region" description="Polar residues" evidence="2">
    <location>
        <begin position="26"/>
        <end position="47"/>
    </location>
</feature>
<feature type="compositionally biased region" description="Acidic residues" evidence="2">
    <location>
        <begin position="577"/>
        <end position="586"/>
    </location>
</feature>
<evidence type="ECO:0000256" key="2">
    <source>
        <dbReference type="SAM" id="MobiDB-lite"/>
    </source>
</evidence>
<evidence type="ECO:0000256" key="1">
    <source>
        <dbReference type="SAM" id="Coils"/>
    </source>
</evidence>
<feature type="region of interest" description="Disordered" evidence="2">
    <location>
        <begin position="1"/>
        <end position="173"/>
    </location>
</feature>
<dbReference type="AlphaFoldDB" id="A0A178C3D3"/>
<feature type="compositionally biased region" description="Basic residues" evidence="2">
    <location>
        <begin position="623"/>
        <end position="637"/>
    </location>
</feature>
<dbReference type="GeneID" id="34594053"/>
<dbReference type="Proteomes" id="UP000185904">
    <property type="component" value="Unassembled WGS sequence"/>
</dbReference>
<feature type="coiled-coil region" evidence="1">
    <location>
        <begin position="461"/>
        <end position="495"/>
    </location>
</feature>
<dbReference type="OrthoDB" id="4363080at2759"/>
<feature type="compositionally biased region" description="Low complexity" evidence="2">
    <location>
        <begin position="144"/>
        <end position="153"/>
    </location>
</feature>
<accession>A0A178C3D3</accession>
<protein>
    <submittedName>
        <fullName evidence="3">Uncharacterized protein</fullName>
    </submittedName>
</protein>
<feature type="compositionally biased region" description="Basic and acidic residues" evidence="2">
    <location>
        <begin position="1"/>
        <end position="11"/>
    </location>
</feature>
<feature type="region of interest" description="Disordered" evidence="2">
    <location>
        <begin position="559"/>
        <end position="637"/>
    </location>
</feature>
<organism evidence="3 4">
    <name type="scientific">Fonsecaea nubica</name>
    <dbReference type="NCBI Taxonomy" id="856822"/>
    <lineage>
        <taxon>Eukaryota</taxon>
        <taxon>Fungi</taxon>
        <taxon>Dikarya</taxon>
        <taxon>Ascomycota</taxon>
        <taxon>Pezizomycotina</taxon>
        <taxon>Eurotiomycetes</taxon>
        <taxon>Chaetothyriomycetidae</taxon>
        <taxon>Chaetothyriales</taxon>
        <taxon>Herpotrichiellaceae</taxon>
        <taxon>Fonsecaea</taxon>
    </lineage>
</organism>
<dbReference type="RefSeq" id="XP_022495090.1">
    <property type="nucleotide sequence ID" value="XM_022648921.1"/>
</dbReference>
<name>A0A178C3D3_9EURO</name>
<feature type="compositionally biased region" description="Low complexity" evidence="2">
    <location>
        <begin position="54"/>
        <end position="63"/>
    </location>
</feature>
<gene>
    <name evidence="3" type="ORF">AYO20_10665</name>
</gene>
<feature type="compositionally biased region" description="Pro residues" evidence="2">
    <location>
        <begin position="97"/>
        <end position="108"/>
    </location>
</feature>
<sequence>MTTRSERDRISRFRRSLTDFFRSVKPQLSASHEGDCTSSNLPGSQHTSSKRKASASAPSSPLSYRFKRKRPILTLPSPSPTPAKAVKPTSTASEPLLIPPPSSTPPSSVPRETVVLPPTPFPFAQTLDEESDSSLGSRSDRSRSVSSESIDSLASSGKPRAYGAKQQRQDAADARRVLKTIQQFKADEYAVKKGGPGGKYLIERTLRYRGYQKLWEELEKEENQELLDYVKGDKLRFDYIRRPCKGSKQFVIHMPSSFHETMLIRLHDEIVQWLNSIRSGTLCTVESTKEATMDAAKKIGSTLATTVECNAPHGDRLEPDLSYTSEGCSIADLVVEVAWSQRKLKLPERATRFITETEGAIRTVVALDLNDIYRGSRLATFSVWKAQLDGDKWTRATVVDNQMFLDEDGQAVKDCSLRLCLKDFICEAEERELEAFENVSLNIPSTMLRDFYQIAVRKNVIREVENGMKEIMKKVNDAAKEMLRARKMIQEQKAKHARNHTVMAKNDLAEVRRVICKAEEDINEMKHTMIDVKEMMDEVGDKLPRVVKKKVEVENRMAEVETEMAEMQEEAEKIVEAEEASEEEASEPEHITSEESVAETPGSDTSRATQPPPASPRTPTKSTRWRFRSPLKTSPKH</sequence>
<comment type="caution">
    <text evidence="3">The sequence shown here is derived from an EMBL/GenBank/DDBJ whole genome shotgun (WGS) entry which is preliminary data.</text>
</comment>
<dbReference type="EMBL" id="LVCJ01000118">
    <property type="protein sequence ID" value="OAL24439.1"/>
    <property type="molecule type" value="Genomic_DNA"/>
</dbReference>
<keyword evidence="1" id="KW-0175">Coiled coil</keyword>
<evidence type="ECO:0000313" key="3">
    <source>
        <dbReference type="EMBL" id="OAL24439.1"/>
    </source>
</evidence>
<proteinExistence type="predicted"/>